<dbReference type="InterPro" id="IPR018060">
    <property type="entry name" value="HTH_AraC"/>
</dbReference>
<gene>
    <name evidence="5" type="ORF">K6K13_05080</name>
</gene>
<evidence type="ECO:0000256" key="2">
    <source>
        <dbReference type="ARBA" id="ARBA00023125"/>
    </source>
</evidence>
<dbReference type="SUPFAM" id="SSF46689">
    <property type="entry name" value="Homeodomain-like"/>
    <property type="match status" value="1"/>
</dbReference>
<dbReference type="PANTHER" id="PTHR47894">
    <property type="entry name" value="HTH-TYPE TRANSCRIPTIONAL REGULATOR GADX"/>
    <property type="match status" value="1"/>
</dbReference>
<protein>
    <submittedName>
        <fullName evidence="5">Helix-turn-helix transcriptional regulator</fullName>
    </submittedName>
</protein>
<organism evidence="5 6">
    <name type="scientific">Symbiopectobacterium purcellii</name>
    <dbReference type="NCBI Taxonomy" id="2871826"/>
    <lineage>
        <taxon>Bacteria</taxon>
        <taxon>Pseudomonadati</taxon>
        <taxon>Pseudomonadota</taxon>
        <taxon>Gammaproteobacteria</taxon>
        <taxon>Enterobacterales</taxon>
        <taxon>Enterobacteriaceae</taxon>
    </lineage>
</organism>
<dbReference type="PANTHER" id="PTHR47894:SF4">
    <property type="entry name" value="HTH-TYPE TRANSCRIPTIONAL REGULATOR GADX"/>
    <property type="match status" value="1"/>
</dbReference>
<accession>A0ABX9ARV8</accession>
<dbReference type="InterPro" id="IPR009057">
    <property type="entry name" value="Homeodomain-like_sf"/>
</dbReference>
<dbReference type="PROSITE" id="PS01124">
    <property type="entry name" value="HTH_ARAC_FAMILY_2"/>
    <property type="match status" value="1"/>
</dbReference>
<feature type="domain" description="HTH araC/xylS-type" evidence="4">
    <location>
        <begin position="190"/>
        <end position="285"/>
    </location>
</feature>
<name>A0ABX9ARV8_9ENTR</name>
<dbReference type="SMART" id="SM00342">
    <property type="entry name" value="HTH_ARAC"/>
    <property type="match status" value="1"/>
</dbReference>
<evidence type="ECO:0000256" key="1">
    <source>
        <dbReference type="ARBA" id="ARBA00023015"/>
    </source>
</evidence>
<evidence type="ECO:0000313" key="5">
    <source>
        <dbReference type="EMBL" id="QZN97945.1"/>
    </source>
</evidence>
<dbReference type="PROSITE" id="PS00041">
    <property type="entry name" value="HTH_ARAC_FAMILY_1"/>
    <property type="match status" value="1"/>
</dbReference>
<keyword evidence="2" id="KW-0238">DNA-binding</keyword>
<evidence type="ECO:0000256" key="3">
    <source>
        <dbReference type="ARBA" id="ARBA00023163"/>
    </source>
</evidence>
<sequence length="285" mass="31730">MTVPVFPVEGEARWRLPSSSPVVRHGLCALAQPCLRQPQQTARFQFHEATVLLVVSGQMRLAFAGHEIVVDATRPALVLVDAGSCVDIVKTPGGAERCFRSVFMTIASALLENYSATSSLVGGVERTAAGPVQVMPLDDDMASTLWHLIESVEIRPVSDERLTYRLLELLSALAERGHVFCPPRHTDTVARLHALMGRAPHRHWTAREAGRELAMSEAPLRRRLAAEQERFETILSDIRMHHGMMLLQTTAWSIPRIAEACGYQSRARFSERFRTRFGCLPSAIR</sequence>
<keyword evidence="3" id="KW-0804">Transcription</keyword>
<proteinExistence type="predicted"/>
<reference evidence="5 6" key="1">
    <citation type="submission" date="2021-08" db="EMBL/GenBank/DDBJ databases">
        <title>Culture and genomic analysis of Symbiopectobacterium purcellii sp. nov. gen. nov., isolated from the leafhopper Empoasca decipiens.</title>
        <authorList>
            <person name="Nadal-Jimenez P."/>
            <person name="Siozios S."/>
            <person name="Halliday N."/>
            <person name="Camara M."/>
            <person name="Hurst G.D.D."/>
        </authorList>
    </citation>
    <scope>NUCLEOTIDE SEQUENCE [LARGE SCALE GENOMIC DNA]</scope>
    <source>
        <strain evidence="5 6">SyEd1</strain>
    </source>
</reference>
<dbReference type="Proteomes" id="UP000825886">
    <property type="component" value="Chromosome"/>
</dbReference>
<keyword evidence="6" id="KW-1185">Reference proteome</keyword>
<evidence type="ECO:0000259" key="4">
    <source>
        <dbReference type="PROSITE" id="PS01124"/>
    </source>
</evidence>
<dbReference type="Pfam" id="PF12833">
    <property type="entry name" value="HTH_18"/>
    <property type="match status" value="1"/>
</dbReference>
<dbReference type="EMBL" id="CP081864">
    <property type="protein sequence ID" value="QZN97945.1"/>
    <property type="molecule type" value="Genomic_DNA"/>
</dbReference>
<evidence type="ECO:0000313" key="6">
    <source>
        <dbReference type="Proteomes" id="UP000825886"/>
    </source>
</evidence>
<keyword evidence="1" id="KW-0805">Transcription regulation</keyword>
<dbReference type="InterPro" id="IPR018062">
    <property type="entry name" value="HTH_AraC-typ_CS"/>
</dbReference>
<dbReference type="Gene3D" id="1.10.10.60">
    <property type="entry name" value="Homeodomain-like"/>
    <property type="match status" value="1"/>
</dbReference>